<dbReference type="PANTHER" id="PTHR40624:SF1">
    <property type="entry name" value="BIOSYNTHESIS MONOOXYGENASE, PUTATIVE (AFU_ORTHOLOGUE AFUA_1G12025)-RELATED"/>
    <property type="match status" value="1"/>
</dbReference>
<sequence>MSAQIHVVAILTPAPGKEARLRDLLTNLANIVKDKEPEVSRYQLFEEQNAQGGNVFVVEECYESQAAFDAHFKTEQFTTLGEAIQKEGLVTATPDIKTIKPIGGFASR</sequence>
<dbReference type="InterPro" id="IPR011008">
    <property type="entry name" value="Dimeric_a/b-barrel"/>
</dbReference>
<dbReference type="OrthoDB" id="10011777at2759"/>
<dbReference type="PROSITE" id="PS51725">
    <property type="entry name" value="ABM"/>
    <property type="match status" value="1"/>
</dbReference>
<dbReference type="Proteomes" id="UP000235672">
    <property type="component" value="Unassembled WGS sequence"/>
</dbReference>
<evidence type="ECO:0000313" key="3">
    <source>
        <dbReference type="Proteomes" id="UP000235672"/>
    </source>
</evidence>
<dbReference type="SUPFAM" id="SSF54909">
    <property type="entry name" value="Dimeric alpha+beta barrel"/>
    <property type="match status" value="1"/>
</dbReference>
<dbReference type="InterPro" id="IPR007138">
    <property type="entry name" value="ABM_dom"/>
</dbReference>
<evidence type="ECO:0000313" key="2">
    <source>
        <dbReference type="EMBL" id="PMD19178.1"/>
    </source>
</evidence>
<evidence type="ECO:0000259" key="1">
    <source>
        <dbReference type="PROSITE" id="PS51725"/>
    </source>
</evidence>
<feature type="domain" description="ABM" evidence="1">
    <location>
        <begin position="5"/>
        <end position="100"/>
    </location>
</feature>
<accession>A0A2J6PYT2</accession>
<keyword evidence="3" id="KW-1185">Reference proteome</keyword>
<reference evidence="2 3" key="1">
    <citation type="submission" date="2016-05" db="EMBL/GenBank/DDBJ databases">
        <title>A degradative enzymes factory behind the ericoid mycorrhizal symbiosis.</title>
        <authorList>
            <consortium name="DOE Joint Genome Institute"/>
            <person name="Martino E."/>
            <person name="Morin E."/>
            <person name="Grelet G."/>
            <person name="Kuo A."/>
            <person name="Kohler A."/>
            <person name="Daghino S."/>
            <person name="Barry K."/>
            <person name="Choi C."/>
            <person name="Cichocki N."/>
            <person name="Clum A."/>
            <person name="Copeland A."/>
            <person name="Hainaut M."/>
            <person name="Haridas S."/>
            <person name="Labutti K."/>
            <person name="Lindquist E."/>
            <person name="Lipzen A."/>
            <person name="Khouja H.-R."/>
            <person name="Murat C."/>
            <person name="Ohm R."/>
            <person name="Olson A."/>
            <person name="Spatafora J."/>
            <person name="Veneault-Fourrey C."/>
            <person name="Henrissat B."/>
            <person name="Grigoriev I."/>
            <person name="Martin F."/>
            <person name="Perotto S."/>
        </authorList>
    </citation>
    <scope>NUCLEOTIDE SEQUENCE [LARGE SCALE GENOMIC DNA]</scope>
    <source>
        <strain evidence="2 3">UAMH 7357</strain>
    </source>
</reference>
<proteinExistence type="predicted"/>
<protein>
    <recommendedName>
        <fullName evidence="1">ABM domain-containing protein</fullName>
    </recommendedName>
</protein>
<dbReference type="EMBL" id="KZ613490">
    <property type="protein sequence ID" value="PMD19178.1"/>
    <property type="molecule type" value="Genomic_DNA"/>
</dbReference>
<dbReference type="Gene3D" id="3.30.70.100">
    <property type="match status" value="1"/>
</dbReference>
<dbReference type="PANTHER" id="PTHR40624">
    <property type="entry name" value="BIOSYNTHESIS MONOOXYGENASE, PUTATIVE (AFU_ORTHOLOGUE AFUA_1G12025)-RELATED"/>
    <property type="match status" value="1"/>
</dbReference>
<name>A0A2J6PYT2_9HELO</name>
<gene>
    <name evidence="2" type="ORF">NA56DRAFT_647267</name>
</gene>
<organism evidence="2 3">
    <name type="scientific">Hyaloscypha hepaticicola</name>
    <dbReference type="NCBI Taxonomy" id="2082293"/>
    <lineage>
        <taxon>Eukaryota</taxon>
        <taxon>Fungi</taxon>
        <taxon>Dikarya</taxon>
        <taxon>Ascomycota</taxon>
        <taxon>Pezizomycotina</taxon>
        <taxon>Leotiomycetes</taxon>
        <taxon>Helotiales</taxon>
        <taxon>Hyaloscyphaceae</taxon>
        <taxon>Hyaloscypha</taxon>
    </lineage>
</organism>
<dbReference type="AlphaFoldDB" id="A0A2J6PYT2"/>
<dbReference type="Pfam" id="PF03992">
    <property type="entry name" value="ABM"/>
    <property type="match status" value="1"/>
</dbReference>